<dbReference type="Proteomes" id="UP000001996">
    <property type="component" value="Unassembled WGS sequence"/>
</dbReference>
<gene>
    <name evidence="2" type="ORF">LELG_02905</name>
</gene>
<name>A5DZW8_LODEL</name>
<evidence type="ECO:0000313" key="2">
    <source>
        <dbReference type="EMBL" id="EDK44726.1"/>
    </source>
</evidence>
<accession>A5DZW8</accession>
<evidence type="ECO:0000256" key="1">
    <source>
        <dbReference type="SAM" id="Phobius"/>
    </source>
</evidence>
<feature type="transmembrane region" description="Helical" evidence="1">
    <location>
        <begin position="53"/>
        <end position="75"/>
    </location>
</feature>
<protein>
    <submittedName>
        <fullName evidence="2">Uncharacterized protein</fullName>
    </submittedName>
</protein>
<keyword evidence="1" id="KW-1133">Transmembrane helix</keyword>
<feature type="transmembrane region" description="Helical" evidence="1">
    <location>
        <begin position="20"/>
        <end position="41"/>
    </location>
</feature>
<dbReference type="AlphaFoldDB" id="A5DZW8"/>
<dbReference type="VEuPathDB" id="FungiDB:LELG_02905"/>
<keyword evidence="3" id="KW-1185">Reference proteome</keyword>
<proteinExistence type="predicted"/>
<keyword evidence="1" id="KW-0472">Membrane</keyword>
<dbReference type="InParanoid" id="A5DZW8"/>
<evidence type="ECO:0000313" key="3">
    <source>
        <dbReference type="Proteomes" id="UP000001996"/>
    </source>
</evidence>
<dbReference type="EMBL" id="CH981526">
    <property type="protein sequence ID" value="EDK44726.1"/>
    <property type="molecule type" value="Genomic_DNA"/>
</dbReference>
<reference evidence="2 3" key="1">
    <citation type="journal article" date="2009" name="Nature">
        <title>Evolution of pathogenicity and sexual reproduction in eight Candida genomes.</title>
        <authorList>
            <person name="Butler G."/>
            <person name="Rasmussen M.D."/>
            <person name="Lin M.F."/>
            <person name="Santos M.A."/>
            <person name="Sakthikumar S."/>
            <person name="Munro C.A."/>
            <person name="Rheinbay E."/>
            <person name="Grabherr M."/>
            <person name="Forche A."/>
            <person name="Reedy J.L."/>
            <person name="Agrafioti I."/>
            <person name="Arnaud M.B."/>
            <person name="Bates S."/>
            <person name="Brown A.J."/>
            <person name="Brunke S."/>
            <person name="Costanzo M.C."/>
            <person name="Fitzpatrick D.A."/>
            <person name="de Groot P.W."/>
            <person name="Harris D."/>
            <person name="Hoyer L.L."/>
            <person name="Hube B."/>
            <person name="Klis F.M."/>
            <person name="Kodira C."/>
            <person name="Lennard N."/>
            <person name="Logue M.E."/>
            <person name="Martin R."/>
            <person name="Neiman A.M."/>
            <person name="Nikolaou E."/>
            <person name="Quail M.A."/>
            <person name="Quinn J."/>
            <person name="Santos M.C."/>
            <person name="Schmitzberger F.F."/>
            <person name="Sherlock G."/>
            <person name="Shah P."/>
            <person name="Silverstein K.A."/>
            <person name="Skrzypek M.S."/>
            <person name="Soll D."/>
            <person name="Staggs R."/>
            <person name="Stansfield I."/>
            <person name="Stumpf M.P."/>
            <person name="Sudbery P.E."/>
            <person name="Srikantha T."/>
            <person name="Zeng Q."/>
            <person name="Berman J."/>
            <person name="Berriman M."/>
            <person name="Heitman J."/>
            <person name="Gow N.A."/>
            <person name="Lorenz M.C."/>
            <person name="Birren B.W."/>
            <person name="Kellis M."/>
            <person name="Cuomo C.A."/>
        </authorList>
    </citation>
    <scope>NUCLEOTIDE SEQUENCE [LARGE SCALE GENOMIC DNA]</scope>
    <source>
        <strain evidence="3">ATCC 11503 / BCRC 21390 / CBS 2605 / JCM 1781 / NBRC 1676 / NRRL YB-4239</strain>
    </source>
</reference>
<keyword evidence="1" id="KW-0812">Transmembrane</keyword>
<dbReference type="HOGENOM" id="CLU_1421664_0_0_1"/>
<sequence length="191" mass="22484">MESTILSADRTKNVKSFLVFMYSASETIQGFFHTSTFFVFLRICFHYSFHIFYVHLSLLLFLYFLFFYFILYYFLCSKSFSRASVQARSPCIISVIRSLQHLFDYTCRENRFFKKGHILFILYRTNGTKKISEKKKMEQKETLDCKRENSITVLVIITIEIGETRYVKTITTAALKPCIFHAVIAMSFATS</sequence>
<organism evidence="2 3">
    <name type="scientific">Lodderomyces elongisporus (strain ATCC 11503 / CBS 2605 / JCM 1781 / NBRC 1676 / NRRL YB-4239)</name>
    <name type="common">Yeast</name>
    <name type="synonym">Saccharomyces elongisporus</name>
    <dbReference type="NCBI Taxonomy" id="379508"/>
    <lineage>
        <taxon>Eukaryota</taxon>
        <taxon>Fungi</taxon>
        <taxon>Dikarya</taxon>
        <taxon>Ascomycota</taxon>
        <taxon>Saccharomycotina</taxon>
        <taxon>Pichiomycetes</taxon>
        <taxon>Debaryomycetaceae</taxon>
        <taxon>Candida/Lodderomyces clade</taxon>
        <taxon>Lodderomyces</taxon>
    </lineage>
</organism>